<dbReference type="Pfam" id="PF00595">
    <property type="entry name" value="PDZ"/>
    <property type="match status" value="1"/>
</dbReference>
<dbReference type="SUPFAM" id="SSF50156">
    <property type="entry name" value="PDZ domain-like"/>
    <property type="match status" value="1"/>
</dbReference>
<comment type="subcellular location">
    <subcellularLocation>
        <location evidence="8">Nucleus</location>
        <location evidence="8">Nuclear pore complex</location>
    </subcellularLocation>
    <subcellularLocation>
        <location evidence="8">Nucleus membrane</location>
    </subcellularLocation>
</comment>
<sequence length="859" mass="99668">MDLLDTSLKLNSSTYSLIPEKDLVHTINHVIIHDSCMFLENSTNFKVSMLQFHEALNKLVSVLINRPITNKSVSKFMNDTIDQLIVERNIYGLFLQCFTIEDYVAENEELSTSIRDRLLFDNSEFRILFTLLRWSESVAEDTLDGFASGLNSLDELIKLDNVLGNTILEVKNGQKSISLLSTGLHFKNDGLFLNSKDSENIQDMIKLIVGFIRCGRIDEAIQLVVQTKFASVYSLLKVKKYIKDPKLSHFDDKKLRFVSSFKSRDCTKFVAQSFLDKNFSTYTDMDKVLLGSISGEFKSLFKYSKTFDDKLWSFLTAAIDARFDEALENNFGYKSRLKRSFERALTVDSIFENLEKDNVHDYYGLIKYIVTEQFSKCVDFMYSKIIDSINRKVTVENLIHPNTLRMYANLTILFKKFDIEIDLKMADEIISSYIDVLKDLKEHKYIPYYLSTLSDNLKEEVAKTFLSEITDENNRKILLKYCKNYGMNIRNICLLLCNRDSSFDPYLSDTDIDDKIASWLWLLNGENETLVEALEEGCKLLRWLLINNKDFYWEKVLKMLPDNIVFDIETLNIKSENKKRIDDINLEFLSFKLFESICSKYQYWNNCFEKSCVTFGELSDEDLAKLSFVEKENYQRELKEFEAEIAKWKEESSKAKDILINETNLTLTFPKGWFTSTIQNDPRVEELKKIRSICLYRTFKMLLECHIISNDYKGTISILHTLTDGEGQLIKELDFEAREDFFRSIQCLSIAVELRKEIISTSDNDVSYKVGLKIGGGIDQDPSLSPFKYPDNGIYITSIDANVAQKSGLRQHDKILQVNGHDFTMITHEKAVKYIKKYPVLNILVARNHMKDLESQSKV</sequence>
<keyword evidence="2 8" id="KW-0813">Transport</keyword>
<keyword evidence="8" id="KW-0472">Membrane</keyword>
<name>A0AAF5DD64_STRER</name>
<dbReference type="Gene3D" id="2.30.42.10">
    <property type="match status" value="1"/>
</dbReference>
<keyword evidence="4" id="KW-0653">Protein transport</keyword>
<feature type="domain" description="PDZ" evidence="10">
    <location>
        <begin position="751"/>
        <end position="837"/>
    </location>
</feature>
<evidence type="ECO:0000313" key="12">
    <source>
        <dbReference type="WBParaSite" id="TCONS_00010708.p1"/>
    </source>
</evidence>
<dbReference type="Gene3D" id="1.20.190.50">
    <property type="match status" value="1"/>
</dbReference>
<evidence type="ECO:0000256" key="2">
    <source>
        <dbReference type="ARBA" id="ARBA00022448"/>
    </source>
</evidence>
<keyword evidence="7 8" id="KW-0539">Nucleus</keyword>
<dbReference type="GO" id="GO:0000973">
    <property type="term" value="P:post-transcriptional tethering of RNA polymerase II gene DNA at nuclear periphery"/>
    <property type="evidence" value="ECO:0007669"/>
    <property type="project" value="TreeGrafter"/>
</dbReference>
<evidence type="ECO:0000256" key="1">
    <source>
        <dbReference type="ARBA" id="ARBA00009510"/>
    </source>
</evidence>
<evidence type="ECO:0000256" key="3">
    <source>
        <dbReference type="ARBA" id="ARBA00022816"/>
    </source>
</evidence>
<dbReference type="AlphaFoldDB" id="A0AAF5DD64"/>
<accession>A0AAF5DD64</accession>
<keyword evidence="6 8" id="KW-0906">Nuclear pore complex</keyword>
<dbReference type="WBParaSite" id="TCONS_00010708.p1">
    <property type="protein sequence ID" value="TCONS_00010708.p1"/>
    <property type="gene ID" value="XLOC_004212"/>
</dbReference>
<keyword evidence="5 8" id="KW-0811">Translocation</keyword>
<dbReference type="InterPro" id="IPR007252">
    <property type="entry name" value="Nup84/Nup107"/>
</dbReference>
<evidence type="ECO:0000256" key="7">
    <source>
        <dbReference type="ARBA" id="ARBA00023242"/>
    </source>
</evidence>
<proteinExistence type="inferred from homology"/>
<evidence type="ECO:0000256" key="8">
    <source>
        <dbReference type="RuleBase" id="RU365072"/>
    </source>
</evidence>
<reference evidence="12" key="1">
    <citation type="submission" date="2024-02" db="UniProtKB">
        <authorList>
            <consortium name="WormBaseParasite"/>
        </authorList>
    </citation>
    <scope>IDENTIFICATION</scope>
</reference>
<keyword evidence="9" id="KW-0175">Coiled coil</keyword>
<dbReference type="GO" id="GO:0006606">
    <property type="term" value="P:protein import into nucleus"/>
    <property type="evidence" value="ECO:0007669"/>
    <property type="project" value="TreeGrafter"/>
</dbReference>
<comment type="function">
    <text evidence="8">Functions as a component of the nuclear pore complex (NPC).</text>
</comment>
<dbReference type="GO" id="GO:0006406">
    <property type="term" value="P:mRNA export from nucleus"/>
    <property type="evidence" value="ECO:0007669"/>
    <property type="project" value="TreeGrafter"/>
</dbReference>
<evidence type="ECO:0000313" key="11">
    <source>
        <dbReference type="Proteomes" id="UP000035681"/>
    </source>
</evidence>
<keyword evidence="11" id="KW-1185">Reference proteome</keyword>
<dbReference type="SMART" id="SM00228">
    <property type="entry name" value="PDZ"/>
    <property type="match status" value="1"/>
</dbReference>
<evidence type="ECO:0000259" key="10">
    <source>
        <dbReference type="PROSITE" id="PS50106"/>
    </source>
</evidence>
<evidence type="ECO:0000256" key="9">
    <source>
        <dbReference type="SAM" id="Coils"/>
    </source>
</evidence>
<evidence type="ECO:0000256" key="5">
    <source>
        <dbReference type="ARBA" id="ARBA00023010"/>
    </source>
</evidence>
<dbReference type="PANTHER" id="PTHR13003:SF2">
    <property type="entry name" value="NUCLEAR PORE COMPLEX PROTEIN NUP107"/>
    <property type="match status" value="1"/>
</dbReference>
<dbReference type="InterPro" id="IPR001478">
    <property type="entry name" value="PDZ"/>
</dbReference>
<evidence type="ECO:0000256" key="6">
    <source>
        <dbReference type="ARBA" id="ARBA00023132"/>
    </source>
</evidence>
<comment type="subunit">
    <text evidence="8">Part of the nuclear pore complex (NPC).</text>
</comment>
<feature type="coiled-coil region" evidence="9">
    <location>
        <begin position="624"/>
        <end position="658"/>
    </location>
</feature>
<comment type="similarity">
    <text evidence="1 8">Belongs to the nucleoporin Nup84/Nup107 family.</text>
</comment>
<dbReference type="InterPro" id="IPR036034">
    <property type="entry name" value="PDZ_sf"/>
</dbReference>
<protein>
    <recommendedName>
        <fullName evidence="8">Nuclear pore complex protein</fullName>
    </recommendedName>
</protein>
<dbReference type="PANTHER" id="PTHR13003">
    <property type="entry name" value="NUP107-RELATED"/>
    <property type="match status" value="1"/>
</dbReference>
<dbReference type="Proteomes" id="UP000035681">
    <property type="component" value="Unplaced"/>
</dbReference>
<keyword evidence="3" id="KW-0509">mRNA transport</keyword>
<organism evidence="11 12">
    <name type="scientific">Strongyloides stercoralis</name>
    <name type="common">Threadworm</name>
    <dbReference type="NCBI Taxonomy" id="6248"/>
    <lineage>
        <taxon>Eukaryota</taxon>
        <taxon>Metazoa</taxon>
        <taxon>Ecdysozoa</taxon>
        <taxon>Nematoda</taxon>
        <taxon>Chromadorea</taxon>
        <taxon>Rhabditida</taxon>
        <taxon>Tylenchina</taxon>
        <taxon>Panagrolaimomorpha</taxon>
        <taxon>Strongyloidoidea</taxon>
        <taxon>Strongyloididae</taxon>
        <taxon>Strongyloides</taxon>
    </lineage>
</organism>
<dbReference type="Pfam" id="PF04121">
    <property type="entry name" value="Nup84_Nup100"/>
    <property type="match status" value="1"/>
</dbReference>
<dbReference type="PROSITE" id="PS50106">
    <property type="entry name" value="PDZ"/>
    <property type="match status" value="1"/>
</dbReference>
<dbReference type="GO" id="GO:0031080">
    <property type="term" value="C:nuclear pore outer ring"/>
    <property type="evidence" value="ECO:0007669"/>
    <property type="project" value="TreeGrafter"/>
</dbReference>
<dbReference type="GO" id="GO:0031965">
    <property type="term" value="C:nuclear membrane"/>
    <property type="evidence" value="ECO:0007669"/>
    <property type="project" value="UniProtKB-SubCell"/>
</dbReference>
<evidence type="ECO:0000256" key="4">
    <source>
        <dbReference type="ARBA" id="ARBA00022927"/>
    </source>
</evidence>
<dbReference type="GO" id="GO:0017056">
    <property type="term" value="F:structural constituent of nuclear pore"/>
    <property type="evidence" value="ECO:0007669"/>
    <property type="project" value="UniProtKB-UniRule"/>
</dbReference>